<keyword evidence="4" id="KW-1185">Reference proteome</keyword>
<gene>
    <name evidence="3" type="ORF">TRUGW13939_10908</name>
</gene>
<dbReference type="GO" id="GO:0016491">
    <property type="term" value="F:oxidoreductase activity"/>
    <property type="evidence" value="ECO:0007669"/>
    <property type="project" value="InterPro"/>
</dbReference>
<dbReference type="AlphaFoldDB" id="A0A7H8RCC1"/>
<organism evidence="3 4">
    <name type="scientific">Talaromyces rugulosus</name>
    <name type="common">Penicillium rugulosum</name>
    <dbReference type="NCBI Taxonomy" id="121627"/>
    <lineage>
        <taxon>Eukaryota</taxon>
        <taxon>Fungi</taxon>
        <taxon>Dikarya</taxon>
        <taxon>Ascomycota</taxon>
        <taxon>Pezizomycotina</taxon>
        <taxon>Eurotiomycetes</taxon>
        <taxon>Eurotiomycetidae</taxon>
        <taxon>Eurotiales</taxon>
        <taxon>Trichocomaceae</taxon>
        <taxon>Talaromyces</taxon>
        <taxon>Talaromyces sect. Islandici</taxon>
    </lineage>
</organism>
<dbReference type="PANTHER" id="PTHR36124:SF1">
    <property type="entry name" value="ER-BOUND OXYGENASE MPAB_MPAB'_RUBBER OXYGENASE CATALYTIC DOMAIN-CONTAINING PROTEIN"/>
    <property type="match status" value="1"/>
</dbReference>
<dbReference type="Proteomes" id="UP000509510">
    <property type="component" value="Chromosome VI"/>
</dbReference>
<name>A0A7H8RCC1_TALRU</name>
<dbReference type="OrthoDB" id="545169at2759"/>
<evidence type="ECO:0000256" key="1">
    <source>
        <dbReference type="SAM" id="MobiDB-lite"/>
    </source>
</evidence>
<dbReference type="RefSeq" id="XP_035349911.1">
    <property type="nucleotide sequence ID" value="XM_035494018.1"/>
</dbReference>
<dbReference type="InterPro" id="IPR046366">
    <property type="entry name" value="MPAB"/>
</dbReference>
<keyword evidence="2" id="KW-0472">Membrane</keyword>
<proteinExistence type="predicted"/>
<reference evidence="4" key="1">
    <citation type="submission" date="2020-06" db="EMBL/GenBank/DDBJ databases">
        <title>A chromosome-scale genome assembly of Talaromyces rugulosus W13939.</title>
        <authorList>
            <person name="Wang B."/>
            <person name="Guo L."/>
            <person name="Ye K."/>
            <person name="Wang L."/>
        </authorList>
    </citation>
    <scope>NUCLEOTIDE SEQUENCE [LARGE SCALE GENOMIC DNA]</scope>
    <source>
        <strain evidence="4">W13939</strain>
    </source>
</reference>
<feature type="region of interest" description="Disordered" evidence="1">
    <location>
        <begin position="338"/>
        <end position="361"/>
    </location>
</feature>
<protein>
    <submittedName>
        <fullName evidence="3">Uncharacterized protein</fullName>
    </submittedName>
</protein>
<evidence type="ECO:0000313" key="4">
    <source>
        <dbReference type="Proteomes" id="UP000509510"/>
    </source>
</evidence>
<feature type="compositionally biased region" description="Polar residues" evidence="1">
    <location>
        <begin position="338"/>
        <end position="354"/>
    </location>
</feature>
<dbReference type="EMBL" id="CP055903">
    <property type="protein sequence ID" value="QKX63737.1"/>
    <property type="molecule type" value="Genomic_DNA"/>
</dbReference>
<sequence length="453" mass="51483">MLVITPSITIAGFIFLFYILWVRQFRYHRARKHAQLLAQSQALDTQEMPLPIAQEIYDSLMHAEFPFWFWKGIELALFRTYAIPTISSLLAKTSRLVSPEILPRRYVETEVLFLEFALRKWGTVPWLQATARTRAIHAGYRKSGAVREEDMLFTLAALATQPVTLVEQLEWRRLNEAELCAVGTLYRAMADAFDIDYSVYLAPYVDKKPSTGLLGLDFYYALHDWQMAYEARVMTYTPQNRVLCDAAIGLLLWGVPGASVKQFVTTALTTVMDDSLREAMGFPPTPVWIAKITTSLLDARRWFLRYLCPPRPDALKIQRWKDLDPSSIGCAFAPATATTNKESDTGSGLESNFQGERPKNSRVGIYKTPTTRMVSYVAAPYFVKPTIWNRWFSLGTWWWWAVGRPIPGAEEIHEPEGYSILALGPPLGRTTAAQKREEEAVLAVGLSKGWQHL</sequence>
<dbReference type="PANTHER" id="PTHR36124">
    <property type="match status" value="1"/>
</dbReference>
<keyword evidence="2" id="KW-0812">Transmembrane</keyword>
<evidence type="ECO:0000313" key="3">
    <source>
        <dbReference type="EMBL" id="QKX63737.1"/>
    </source>
</evidence>
<evidence type="ECO:0000256" key="2">
    <source>
        <dbReference type="SAM" id="Phobius"/>
    </source>
</evidence>
<dbReference type="KEGG" id="trg:TRUGW13939_10908"/>
<keyword evidence="2" id="KW-1133">Transmembrane helix</keyword>
<accession>A0A7H8RCC1</accession>
<feature type="transmembrane region" description="Helical" evidence="2">
    <location>
        <begin position="6"/>
        <end position="22"/>
    </location>
</feature>
<dbReference type="GeneID" id="55998387"/>